<dbReference type="EMBL" id="MU839013">
    <property type="protein sequence ID" value="KAK1765924.1"/>
    <property type="molecule type" value="Genomic_DNA"/>
</dbReference>
<dbReference type="PANTHER" id="PTHR11462">
    <property type="entry name" value="JUN TRANSCRIPTION FACTOR-RELATED"/>
    <property type="match status" value="1"/>
</dbReference>
<evidence type="ECO:0000256" key="3">
    <source>
        <dbReference type="ARBA" id="ARBA00023163"/>
    </source>
</evidence>
<sequence length="202" mass="21840">MCDTATSSAAAARQAGPDLCTIGALSAEDIWAQIISADESHGNTAAQGEIVQFPVTDNNVTGFHSFRFNQFDYSSSNPATDFHTLAGSGLGFDPGAYPPVTLSPTPFPQSCTTVTSSPHPLAPSHPRPTQEPSGDPSSALKRQRNTMAARRYRQKRVDRISELEGAVDQLTRERDELRLKLARQEAETAALREVLRMRPSGS</sequence>
<dbReference type="PROSITE" id="PS00036">
    <property type="entry name" value="BZIP_BASIC"/>
    <property type="match status" value="1"/>
</dbReference>
<proteinExistence type="predicted"/>
<dbReference type="CDD" id="cd12193">
    <property type="entry name" value="bZIP_GCN4"/>
    <property type="match status" value="1"/>
</dbReference>
<dbReference type="PANTHER" id="PTHR11462:SF35">
    <property type="entry name" value="TRANSCRIPTION FACTOR JRA"/>
    <property type="match status" value="1"/>
</dbReference>
<keyword evidence="1" id="KW-0805">Transcription regulation</keyword>
<dbReference type="RefSeq" id="XP_060282137.1">
    <property type="nucleotide sequence ID" value="XM_060430054.1"/>
</dbReference>
<feature type="compositionally biased region" description="Polar residues" evidence="5">
    <location>
        <begin position="109"/>
        <end position="118"/>
    </location>
</feature>
<evidence type="ECO:0000256" key="5">
    <source>
        <dbReference type="SAM" id="MobiDB-lite"/>
    </source>
</evidence>
<dbReference type="GO" id="GO:0000978">
    <property type="term" value="F:RNA polymerase II cis-regulatory region sequence-specific DNA binding"/>
    <property type="evidence" value="ECO:0007669"/>
    <property type="project" value="TreeGrafter"/>
</dbReference>
<dbReference type="Gene3D" id="1.20.5.170">
    <property type="match status" value="1"/>
</dbReference>
<keyword evidence="3" id="KW-0804">Transcription</keyword>
<dbReference type="InterPro" id="IPR050946">
    <property type="entry name" value="AP-1_TF_bZIP"/>
</dbReference>
<dbReference type="GO" id="GO:0000981">
    <property type="term" value="F:DNA-binding transcription factor activity, RNA polymerase II-specific"/>
    <property type="evidence" value="ECO:0007669"/>
    <property type="project" value="TreeGrafter"/>
</dbReference>
<feature type="domain" description="BZIP" evidence="6">
    <location>
        <begin position="135"/>
        <end position="198"/>
    </location>
</feature>
<evidence type="ECO:0000256" key="1">
    <source>
        <dbReference type="ARBA" id="ARBA00023015"/>
    </source>
</evidence>
<dbReference type="GeneID" id="85313241"/>
<dbReference type="Pfam" id="PF07716">
    <property type="entry name" value="bZIP_2"/>
    <property type="match status" value="1"/>
</dbReference>
<feature type="coiled-coil region" evidence="4">
    <location>
        <begin position="160"/>
        <end position="194"/>
    </location>
</feature>
<reference evidence="7" key="1">
    <citation type="submission" date="2023-06" db="EMBL/GenBank/DDBJ databases">
        <title>Genome-scale phylogeny and comparative genomics of the fungal order Sordariales.</title>
        <authorList>
            <consortium name="Lawrence Berkeley National Laboratory"/>
            <person name="Hensen N."/>
            <person name="Bonometti L."/>
            <person name="Westerberg I."/>
            <person name="Brannstrom I.O."/>
            <person name="Guillou S."/>
            <person name="Cros-Aarteil S."/>
            <person name="Calhoun S."/>
            <person name="Haridas S."/>
            <person name="Kuo A."/>
            <person name="Mondo S."/>
            <person name="Pangilinan J."/>
            <person name="Riley R."/>
            <person name="Labutti K."/>
            <person name="Andreopoulos B."/>
            <person name="Lipzen A."/>
            <person name="Chen C."/>
            <person name="Yanf M."/>
            <person name="Daum C."/>
            <person name="Ng V."/>
            <person name="Clum A."/>
            <person name="Steindorff A."/>
            <person name="Ohm R."/>
            <person name="Martin F."/>
            <person name="Silar P."/>
            <person name="Natvig D."/>
            <person name="Lalanne C."/>
            <person name="Gautier V."/>
            <person name="Ament-Velasquez S.L."/>
            <person name="Kruys A."/>
            <person name="Hutchinson M.I."/>
            <person name="Powell A.J."/>
            <person name="Barry K."/>
            <person name="Miller A.N."/>
            <person name="Grigoriev I.V."/>
            <person name="Debuchy R."/>
            <person name="Gladieux P."/>
            <person name="Thoren M.H."/>
            <person name="Johannesson H."/>
        </authorList>
    </citation>
    <scope>NUCLEOTIDE SEQUENCE</scope>
    <source>
        <strain evidence="7">8032-3</strain>
    </source>
</reference>
<dbReference type="GO" id="GO:0001080">
    <property type="term" value="P:nitrogen catabolite activation of transcription from RNA polymerase II promoter"/>
    <property type="evidence" value="ECO:0007669"/>
    <property type="project" value="TreeGrafter"/>
</dbReference>
<comment type="caution">
    <text evidence="7">The sequence shown here is derived from an EMBL/GenBank/DDBJ whole genome shotgun (WGS) entry which is preliminary data.</text>
</comment>
<evidence type="ECO:0000313" key="8">
    <source>
        <dbReference type="Proteomes" id="UP001244011"/>
    </source>
</evidence>
<dbReference type="SMART" id="SM00338">
    <property type="entry name" value="BRLZ"/>
    <property type="match status" value="1"/>
</dbReference>
<organism evidence="7 8">
    <name type="scientific">Phialemonium atrogriseum</name>
    <dbReference type="NCBI Taxonomy" id="1093897"/>
    <lineage>
        <taxon>Eukaryota</taxon>
        <taxon>Fungi</taxon>
        <taxon>Dikarya</taxon>
        <taxon>Ascomycota</taxon>
        <taxon>Pezizomycotina</taxon>
        <taxon>Sordariomycetes</taxon>
        <taxon>Sordariomycetidae</taxon>
        <taxon>Cephalothecales</taxon>
        <taxon>Cephalothecaceae</taxon>
        <taxon>Phialemonium</taxon>
    </lineage>
</organism>
<evidence type="ECO:0000256" key="2">
    <source>
        <dbReference type="ARBA" id="ARBA00023125"/>
    </source>
</evidence>
<dbReference type="SUPFAM" id="SSF57959">
    <property type="entry name" value="Leucine zipper domain"/>
    <property type="match status" value="1"/>
</dbReference>
<gene>
    <name evidence="7" type="ORF">QBC33DRAFT_560361</name>
</gene>
<keyword evidence="2" id="KW-0238">DNA-binding</keyword>
<dbReference type="AlphaFoldDB" id="A0AAJ0BWT4"/>
<dbReference type="Proteomes" id="UP001244011">
    <property type="component" value="Unassembled WGS sequence"/>
</dbReference>
<dbReference type="GO" id="GO:1903833">
    <property type="term" value="P:positive regulation of cellular response to amino acid starvation"/>
    <property type="evidence" value="ECO:0007669"/>
    <property type="project" value="TreeGrafter"/>
</dbReference>
<evidence type="ECO:0000313" key="7">
    <source>
        <dbReference type="EMBL" id="KAK1765924.1"/>
    </source>
</evidence>
<evidence type="ECO:0000259" key="6">
    <source>
        <dbReference type="PROSITE" id="PS50217"/>
    </source>
</evidence>
<keyword evidence="8" id="KW-1185">Reference proteome</keyword>
<feature type="region of interest" description="Disordered" evidence="5">
    <location>
        <begin position="109"/>
        <end position="153"/>
    </location>
</feature>
<dbReference type="InterPro" id="IPR004827">
    <property type="entry name" value="bZIP"/>
</dbReference>
<accession>A0AAJ0BWT4</accession>
<dbReference type="InterPro" id="IPR046347">
    <property type="entry name" value="bZIP_sf"/>
</dbReference>
<name>A0AAJ0BWT4_9PEZI</name>
<keyword evidence="4" id="KW-0175">Coiled coil</keyword>
<protein>
    <recommendedName>
        <fullName evidence="6">BZIP domain-containing protein</fullName>
    </recommendedName>
</protein>
<evidence type="ECO:0000256" key="4">
    <source>
        <dbReference type="SAM" id="Coils"/>
    </source>
</evidence>
<dbReference type="GO" id="GO:0005667">
    <property type="term" value="C:transcription regulator complex"/>
    <property type="evidence" value="ECO:0007669"/>
    <property type="project" value="TreeGrafter"/>
</dbReference>
<dbReference type="PROSITE" id="PS50217">
    <property type="entry name" value="BZIP"/>
    <property type="match status" value="1"/>
</dbReference>